<reference evidence="2" key="1">
    <citation type="journal article" date="2019" name="PLoS Negl. Trop. Dis.">
        <title>Revisiting the worldwide diversity of Leptospira species in the environment.</title>
        <authorList>
            <person name="Vincent A.T."/>
            <person name="Schiettekatte O."/>
            <person name="Bourhy P."/>
            <person name="Veyrier F.J."/>
            <person name="Picardeau M."/>
        </authorList>
    </citation>
    <scope>NUCLEOTIDE SEQUENCE [LARGE SCALE GENOMIC DNA]</scope>
    <source>
        <strain evidence="2">201702407</strain>
    </source>
</reference>
<proteinExistence type="predicted"/>
<sequence>MDQGIDYLDSLLTNWDEVEQGMTEGLDNIRTNSSDYLAYATANAGIKGTLAYSDRMLQFSGELQGGVAGIGQFQSYLNEIGQTKQYLDTVLLDTVQTGDMGNKIDREHR</sequence>
<evidence type="ECO:0000313" key="1">
    <source>
        <dbReference type="EMBL" id="TGM16457.1"/>
    </source>
</evidence>
<dbReference type="EMBL" id="RQGT01000070">
    <property type="protein sequence ID" value="TGM16457.1"/>
    <property type="molecule type" value="Genomic_DNA"/>
</dbReference>
<organism evidence="1 2">
    <name type="scientific">Leptospira stimsonii</name>
    <dbReference type="NCBI Taxonomy" id="2202203"/>
    <lineage>
        <taxon>Bacteria</taxon>
        <taxon>Pseudomonadati</taxon>
        <taxon>Spirochaetota</taxon>
        <taxon>Spirochaetia</taxon>
        <taxon>Leptospirales</taxon>
        <taxon>Leptospiraceae</taxon>
        <taxon>Leptospira</taxon>
    </lineage>
</organism>
<accession>A0ABY2N3V3</accession>
<dbReference type="RefSeq" id="WP_135684996.1">
    <property type="nucleotide sequence ID" value="NZ_RQEQ01000055.1"/>
</dbReference>
<evidence type="ECO:0000313" key="2">
    <source>
        <dbReference type="Proteomes" id="UP000297422"/>
    </source>
</evidence>
<name>A0ABY2N3V3_9LEPT</name>
<comment type="caution">
    <text evidence="1">The sequence shown here is derived from an EMBL/GenBank/DDBJ whole genome shotgun (WGS) entry which is preliminary data.</text>
</comment>
<keyword evidence="2" id="KW-1185">Reference proteome</keyword>
<dbReference type="Proteomes" id="UP000297422">
    <property type="component" value="Unassembled WGS sequence"/>
</dbReference>
<protein>
    <recommendedName>
        <fullName evidence="3">TIGR04388 family protein</fullName>
    </recommendedName>
</protein>
<gene>
    <name evidence="1" type="ORF">EHQ90_09995</name>
</gene>
<evidence type="ECO:0008006" key="3">
    <source>
        <dbReference type="Google" id="ProtNLM"/>
    </source>
</evidence>